<protein>
    <recommendedName>
        <fullName evidence="1">CCR4-NOT transcription complex subunit 1 domain-containing protein</fullName>
    </recommendedName>
</protein>
<dbReference type="GO" id="GO:0000932">
    <property type="term" value="C:P-body"/>
    <property type="evidence" value="ECO:0007669"/>
    <property type="project" value="TreeGrafter"/>
</dbReference>
<accession>A0AAV5DGL0</accession>
<dbReference type="PANTHER" id="PTHR13162">
    <property type="entry name" value="CCR4-NOT TRANSCRIPTION COMPLEX"/>
    <property type="match status" value="1"/>
</dbReference>
<dbReference type="GO" id="GO:0000288">
    <property type="term" value="P:nuclear-transcribed mRNA catabolic process, deadenylation-dependent decay"/>
    <property type="evidence" value="ECO:0007669"/>
    <property type="project" value="TreeGrafter"/>
</dbReference>
<dbReference type="InterPro" id="IPR040398">
    <property type="entry name" value="Not1"/>
</dbReference>
<evidence type="ECO:0000259" key="1">
    <source>
        <dbReference type="Pfam" id="PF12842"/>
    </source>
</evidence>
<dbReference type="Proteomes" id="UP001054889">
    <property type="component" value="Unassembled WGS sequence"/>
</dbReference>
<dbReference type="EMBL" id="BQKI01000017">
    <property type="protein sequence ID" value="GJN10063.1"/>
    <property type="molecule type" value="Genomic_DNA"/>
</dbReference>
<feature type="domain" description="CCR4-NOT transcription complex subunit 1" evidence="1">
    <location>
        <begin position="32"/>
        <end position="154"/>
    </location>
</feature>
<organism evidence="2 3">
    <name type="scientific">Eleusine coracana subsp. coracana</name>
    <dbReference type="NCBI Taxonomy" id="191504"/>
    <lineage>
        <taxon>Eukaryota</taxon>
        <taxon>Viridiplantae</taxon>
        <taxon>Streptophyta</taxon>
        <taxon>Embryophyta</taxon>
        <taxon>Tracheophyta</taxon>
        <taxon>Spermatophyta</taxon>
        <taxon>Magnoliopsida</taxon>
        <taxon>Liliopsida</taxon>
        <taxon>Poales</taxon>
        <taxon>Poaceae</taxon>
        <taxon>PACMAD clade</taxon>
        <taxon>Chloridoideae</taxon>
        <taxon>Cynodonteae</taxon>
        <taxon>Eleusininae</taxon>
        <taxon>Eleusine</taxon>
    </lineage>
</organism>
<evidence type="ECO:0000313" key="3">
    <source>
        <dbReference type="Proteomes" id="UP001054889"/>
    </source>
</evidence>
<reference evidence="2" key="1">
    <citation type="journal article" date="2018" name="DNA Res.">
        <title>Multiple hybrid de novo genome assembly of finger millet, an orphan allotetraploid crop.</title>
        <authorList>
            <person name="Hatakeyama M."/>
            <person name="Aluri S."/>
            <person name="Balachadran M.T."/>
            <person name="Sivarajan S.R."/>
            <person name="Patrignani A."/>
            <person name="Gruter S."/>
            <person name="Poveda L."/>
            <person name="Shimizu-Inatsugi R."/>
            <person name="Baeten J."/>
            <person name="Francoijs K.J."/>
            <person name="Nataraja K.N."/>
            <person name="Reddy Y.A.N."/>
            <person name="Phadnis S."/>
            <person name="Ravikumar R.L."/>
            <person name="Schlapbach R."/>
            <person name="Sreeman S.M."/>
            <person name="Shimizu K.K."/>
        </authorList>
    </citation>
    <scope>NUCLEOTIDE SEQUENCE</scope>
</reference>
<comment type="caution">
    <text evidence="2">The sequence shown here is derived from an EMBL/GenBank/DDBJ whole genome shotgun (WGS) entry which is preliminary data.</text>
</comment>
<proteinExistence type="predicted"/>
<gene>
    <name evidence="2" type="primary">ga28123</name>
    <name evidence="2" type="ORF">PR202_ga28123</name>
</gene>
<dbReference type="InterPro" id="IPR024557">
    <property type="entry name" value="CNOT1_dom_4"/>
</dbReference>
<dbReference type="GO" id="GO:0060090">
    <property type="term" value="F:molecular adaptor activity"/>
    <property type="evidence" value="ECO:0007669"/>
    <property type="project" value="TreeGrafter"/>
</dbReference>
<dbReference type="Pfam" id="PF12842">
    <property type="entry name" value="DUF3819"/>
    <property type="match status" value="1"/>
</dbReference>
<keyword evidence="3" id="KW-1185">Reference proteome</keyword>
<name>A0AAV5DGL0_ELECO</name>
<dbReference type="PANTHER" id="PTHR13162:SF11">
    <property type="entry name" value="CCR4-NOT COMPLEX COMPONENT NOT1 C-TERMINAL DOMAIN-CONTAINING PROTEIN"/>
    <property type="match status" value="1"/>
</dbReference>
<evidence type="ECO:0000313" key="2">
    <source>
        <dbReference type="EMBL" id="GJN10063.1"/>
    </source>
</evidence>
<dbReference type="AlphaFoldDB" id="A0AAV5DGL0"/>
<dbReference type="GO" id="GO:0017148">
    <property type="term" value="P:negative regulation of translation"/>
    <property type="evidence" value="ECO:0007669"/>
    <property type="project" value="InterPro"/>
</dbReference>
<dbReference type="GO" id="GO:0030015">
    <property type="term" value="C:CCR4-NOT core complex"/>
    <property type="evidence" value="ECO:0007669"/>
    <property type="project" value="InterPro"/>
</dbReference>
<sequence length="177" mass="19430">MNSLQLMAAIPRADIYFRINEKLNALGPQLQYSKIMDVALDKAIKEIIGPVIQRSVTIASRTTKELILKDYAMESDDGAISRSAHLMVGTLAGSLAHVTSKEPLRVALLSHLRSLLQNLISNSENTEQIIQLLINDNLDLGCALIETVATRKVALSEAYAFFMAFTSSIRISLTSIL</sequence>
<reference evidence="2" key="2">
    <citation type="submission" date="2021-12" db="EMBL/GenBank/DDBJ databases">
        <title>Resequencing data analysis of finger millet.</title>
        <authorList>
            <person name="Hatakeyama M."/>
            <person name="Aluri S."/>
            <person name="Balachadran M.T."/>
            <person name="Sivarajan S.R."/>
            <person name="Poveda L."/>
            <person name="Shimizu-Inatsugi R."/>
            <person name="Schlapbach R."/>
            <person name="Sreeman S.M."/>
            <person name="Shimizu K.K."/>
        </authorList>
    </citation>
    <scope>NUCLEOTIDE SEQUENCE</scope>
</reference>